<dbReference type="SUPFAM" id="SSF54695">
    <property type="entry name" value="POZ domain"/>
    <property type="match status" value="1"/>
</dbReference>
<dbReference type="SMART" id="SM00225">
    <property type="entry name" value="BTB"/>
    <property type="match status" value="1"/>
</dbReference>
<dbReference type="PANTHER" id="PTHR45632">
    <property type="entry name" value="LD33804P"/>
    <property type="match status" value="1"/>
</dbReference>
<dbReference type="SMART" id="SM00875">
    <property type="entry name" value="BACK"/>
    <property type="match status" value="1"/>
</dbReference>
<dbReference type="InterPro" id="IPR019166">
    <property type="entry name" value="MIC26/MIC27"/>
</dbReference>
<keyword evidence="4" id="KW-0677">Repeat</keyword>
<keyword evidence="7" id="KW-0999">Mitochondrion inner membrane</keyword>
<dbReference type="FunFam" id="1.25.40.420:FF:000009">
    <property type="entry name" value="Kelch-like protein 15"/>
    <property type="match status" value="1"/>
</dbReference>
<feature type="transmembrane region" description="Helical" evidence="7">
    <location>
        <begin position="401"/>
        <end position="419"/>
    </location>
</feature>
<keyword evidence="3" id="KW-0880">Kelch repeat</keyword>
<dbReference type="Proteomes" id="UP000472272">
    <property type="component" value="Chromosome 4"/>
</dbReference>
<gene>
    <name evidence="10" type="primary">KLHL15</name>
</gene>
<keyword evidence="7" id="KW-0496">Mitochondrion</keyword>
<comment type="function">
    <text evidence="7">Component of the MICOS complex, a large protein complex of the mitochondrial inner membrane that plays crucial roles in the maintenance of crista junctions, inner membrane architecture, and formation of contact sites to the outer membrane.</text>
</comment>
<dbReference type="AlphaFoldDB" id="A0A670I4T1"/>
<keyword evidence="7" id="KW-1133">Transmembrane helix</keyword>
<keyword evidence="6" id="KW-0539">Nucleus</keyword>
<evidence type="ECO:0000313" key="11">
    <source>
        <dbReference type="Proteomes" id="UP000472272"/>
    </source>
</evidence>
<keyword evidence="5" id="KW-0833">Ubl conjugation pathway</keyword>
<dbReference type="PROSITE" id="PS50097">
    <property type="entry name" value="BTB"/>
    <property type="match status" value="1"/>
</dbReference>
<reference evidence="10" key="3">
    <citation type="submission" date="2025-09" db="UniProtKB">
        <authorList>
            <consortium name="Ensembl"/>
        </authorList>
    </citation>
    <scope>IDENTIFICATION</scope>
</reference>
<evidence type="ECO:0000313" key="10">
    <source>
        <dbReference type="Ensembl" id="ENSPMRP00000006500.1"/>
    </source>
</evidence>
<feature type="compositionally biased region" description="Basic and acidic residues" evidence="8">
    <location>
        <begin position="483"/>
        <end position="505"/>
    </location>
</feature>
<evidence type="ECO:0000256" key="5">
    <source>
        <dbReference type="ARBA" id="ARBA00022786"/>
    </source>
</evidence>
<keyword evidence="7" id="KW-0472">Membrane</keyword>
<keyword evidence="11" id="KW-1185">Reference proteome</keyword>
<evidence type="ECO:0000256" key="8">
    <source>
        <dbReference type="SAM" id="MobiDB-lite"/>
    </source>
</evidence>
<dbReference type="InterPro" id="IPR030597">
    <property type="entry name" value="BTB_POZ_KLHL15"/>
</dbReference>
<comment type="subcellular location">
    <subcellularLocation>
        <location evidence="7">Mitochondrion inner membrane</location>
    </subcellularLocation>
    <subcellularLocation>
        <location evidence="1">Nucleus</location>
    </subcellularLocation>
</comment>
<dbReference type="GeneTree" id="ENSGT00940000159116"/>
<dbReference type="GO" id="GO:0042407">
    <property type="term" value="P:cristae formation"/>
    <property type="evidence" value="ECO:0007669"/>
    <property type="project" value="InterPro"/>
</dbReference>
<dbReference type="InterPro" id="IPR011333">
    <property type="entry name" value="SKP1/BTB/POZ_sf"/>
</dbReference>
<evidence type="ECO:0000256" key="2">
    <source>
        <dbReference type="ARBA" id="ARBA00004906"/>
    </source>
</evidence>
<reference evidence="10" key="2">
    <citation type="submission" date="2025-08" db="UniProtKB">
        <authorList>
            <consortium name="Ensembl"/>
        </authorList>
    </citation>
    <scope>IDENTIFICATION</scope>
</reference>
<dbReference type="CDD" id="cd18244">
    <property type="entry name" value="BTB_POZ_KLHL15"/>
    <property type="match status" value="1"/>
</dbReference>
<evidence type="ECO:0000256" key="6">
    <source>
        <dbReference type="ARBA" id="ARBA00023242"/>
    </source>
</evidence>
<dbReference type="Pfam" id="PF09769">
    <property type="entry name" value="ApoO"/>
    <property type="match status" value="1"/>
</dbReference>
<feature type="domain" description="BTB" evidence="9">
    <location>
        <begin position="31"/>
        <end position="98"/>
    </location>
</feature>
<reference evidence="10 11" key="1">
    <citation type="journal article" date="2019" name="Proc. Natl. Acad. Sci. U.S.A.">
        <title>Regulatory changes in pterin and carotenoid genes underlie balanced color polymorphisms in the wall lizard.</title>
        <authorList>
            <person name="Andrade P."/>
            <person name="Pinho C."/>
            <person name="Perez I de Lanuza G."/>
            <person name="Afonso S."/>
            <person name="Brejcha J."/>
            <person name="Rubin C.J."/>
            <person name="Wallerman O."/>
            <person name="Pereira P."/>
            <person name="Sabatino S.J."/>
            <person name="Bellati A."/>
            <person name="Pellitteri-Rosa D."/>
            <person name="Bosakova Z."/>
            <person name="Bunikis I."/>
            <person name="Carretero M.A."/>
            <person name="Feiner N."/>
            <person name="Marsik P."/>
            <person name="Pauperio F."/>
            <person name="Salvi D."/>
            <person name="Soler L."/>
            <person name="While G.M."/>
            <person name="Uller T."/>
            <person name="Font E."/>
            <person name="Andersson L."/>
            <person name="Carneiro M."/>
        </authorList>
    </citation>
    <scope>NUCLEOTIDE SEQUENCE</scope>
</reference>
<dbReference type="FunFam" id="3.30.710.10:FF:000087">
    <property type="entry name" value="Kelch-like family member 15"/>
    <property type="match status" value="1"/>
</dbReference>
<dbReference type="GO" id="GO:0071630">
    <property type="term" value="P:nuclear protein quality control by the ubiquitin-proteasome system"/>
    <property type="evidence" value="ECO:0007669"/>
    <property type="project" value="TreeGrafter"/>
</dbReference>
<evidence type="ECO:0000256" key="4">
    <source>
        <dbReference type="ARBA" id="ARBA00022737"/>
    </source>
</evidence>
<dbReference type="GO" id="GO:0061617">
    <property type="term" value="C:MICOS complex"/>
    <property type="evidence" value="ECO:0007669"/>
    <property type="project" value="UniProtKB-UniRule"/>
</dbReference>
<dbReference type="Ensembl" id="ENSPMRT00000006925.1">
    <property type="protein sequence ID" value="ENSPMRP00000006500.1"/>
    <property type="gene ID" value="ENSPMRG00000004390.1"/>
</dbReference>
<sequence>MAGDVEGFSSSIHDTSVSAGFRTLYEEGLLLDVTLVIEDHQFQAHKALLATQSDYFRIMFTADMRERDQDKIHLKGLTATGFSHVLQFMYYGTIELSMSTVHEILQAAMYVQLIEVVKFCCSFLLAKICLENCAEIMRLLDDFGVNIEGVREKLDSFLLENFVPLMARPDFLSYLSFEKLMTYLDNDRLSRFPEIELYEAVQAWLRHDRRRWRHTDTIIQNIRFCLMTPSSVFEKVKTSEFYRYSRQLRHEVEQAMNYFHSVHQQPLMEMKSNRIRSAKPQTAVFRGMIGHSMVKQLMAAPASLSFLGVQVYAAAPENDASKKNLLKVDELSLYTSPSPKSKYVEDTHTQLEEGICYVRQSLEPYTAWFQGFSDKAMPKVEKAAEYGREGYELLKSPPPGFYPRLGVIGFAGIVGLFLARGSKIKRLVYPASFMGIGAALYYPQQAITLAKVTGSQLYDWSLQAYINIESLWKDPPKKKKSAKASDKGDADSDKTAKVQEEKAIK</sequence>
<dbReference type="Pfam" id="PF07707">
    <property type="entry name" value="BACK"/>
    <property type="match status" value="1"/>
</dbReference>
<evidence type="ECO:0000256" key="3">
    <source>
        <dbReference type="ARBA" id="ARBA00022441"/>
    </source>
</evidence>
<dbReference type="InterPro" id="IPR011705">
    <property type="entry name" value="BACK"/>
</dbReference>
<evidence type="ECO:0000259" key="9">
    <source>
        <dbReference type="PROSITE" id="PS50097"/>
    </source>
</evidence>
<accession>A0A670I4T1</accession>
<evidence type="ECO:0000256" key="1">
    <source>
        <dbReference type="ARBA" id="ARBA00004123"/>
    </source>
</evidence>
<dbReference type="InterPro" id="IPR047030">
    <property type="entry name" value="KLHL15_BACK"/>
</dbReference>
<dbReference type="InterPro" id="IPR000210">
    <property type="entry name" value="BTB/POZ_dom"/>
</dbReference>
<protein>
    <recommendedName>
        <fullName evidence="7">MICOS complex subunit</fullName>
    </recommendedName>
</protein>
<dbReference type="CDD" id="cd18454">
    <property type="entry name" value="BACK_KLHL15"/>
    <property type="match status" value="1"/>
</dbReference>
<dbReference type="Gene3D" id="1.25.40.420">
    <property type="match status" value="1"/>
</dbReference>
<keyword evidence="7" id="KW-0812">Transmembrane</keyword>
<name>A0A670I4T1_PODMU</name>
<dbReference type="UniPathway" id="UPA00143"/>
<proteinExistence type="predicted"/>
<organism evidence="10 11">
    <name type="scientific">Podarcis muralis</name>
    <name type="common">Wall lizard</name>
    <name type="synonym">Lacerta muralis</name>
    <dbReference type="NCBI Taxonomy" id="64176"/>
    <lineage>
        <taxon>Eukaryota</taxon>
        <taxon>Metazoa</taxon>
        <taxon>Chordata</taxon>
        <taxon>Craniata</taxon>
        <taxon>Vertebrata</taxon>
        <taxon>Euteleostomi</taxon>
        <taxon>Lepidosauria</taxon>
        <taxon>Squamata</taxon>
        <taxon>Bifurcata</taxon>
        <taxon>Unidentata</taxon>
        <taxon>Episquamata</taxon>
        <taxon>Laterata</taxon>
        <taxon>Lacertibaenia</taxon>
        <taxon>Lacertidae</taxon>
        <taxon>Podarcis</taxon>
    </lineage>
</organism>
<dbReference type="PANTHER" id="PTHR45632:SF12">
    <property type="entry name" value="KELCH-LIKE PROTEIN 15"/>
    <property type="match status" value="1"/>
</dbReference>
<dbReference type="Pfam" id="PF00651">
    <property type="entry name" value="BTB"/>
    <property type="match status" value="1"/>
</dbReference>
<comment type="pathway">
    <text evidence="2">Protein modification; protein ubiquitination.</text>
</comment>
<dbReference type="GO" id="GO:0016567">
    <property type="term" value="P:protein ubiquitination"/>
    <property type="evidence" value="ECO:0007669"/>
    <property type="project" value="UniProtKB-UniPathway"/>
</dbReference>
<evidence type="ECO:0000256" key="7">
    <source>
        <dbReference type="RuleBase" id="RU363021"/>
    </source>
</evidence>
<comment type="subunit">
    <text evidence="7">Component of the mitochondrial contact site and cristae organizing system (MICOS) complex.</text>
</comment>
<feature type="region of interest" description="Disordered" evidence="8">
    <location>
        <begin position="475"/>
        <end position="505"/>
    </location>
</feature>
<dbReference type="GO" id="GO:0005634">
    <property type="term" value="C:nucleus"/>
    <property type="evidence" value="ECO:0007669"/>
    <property type="project" value="UniProtKB-SubCell"/>
</dbReference>
<dbReference type="GO" id="GO:0031463">
    <property type="term" value="C:Cul3-RING ubiquitin ligase complex"/>
    <property type="evidence" value="ECO:0007669"/>
    <property type="project" value="InterPro"/>
</dbReference>
<dbReference type="Gene3D" id="3.30.710.10">
    <property type="entry name" value="Potassium Channel Kv1.1, Chain A"/>
    <property type="match status" value="1"/>
</dbReference>